<keyword evidence="1" id="KW-0472">Membrane</keyword>
<evidence type="ECO:0000313" key="2">
    <source>
        <dbReference type="EMBL" id="HIQ29310.1"/>
    </source>
</evidence>
<evidence type="ECO:0000256" key="1">
    <source>
        <dbReference type="SAM" id="Phobius"/>
    </source>
</evidence>
<protein>
    <submittedName>
        <fullName evidence="2">Uncharacterized protein</fullName>
    </submittedName>
</protein>
<sequence length="213" mass="23523">MYYLFRELTTSRSSQAPVGRRWYIYFRPDFTNLRRVIRNGRVKLMWFFFSSAYFLLYSYLQGVLAINPSGGMETRFLIVYGSVGYGPAVVWVPIEYFGIVMRPYLTLAALAISISSGLIITLFILLLLGKRRVLNMFPASLMGFTVLCPTCLTSPVSAFLIAFTAGLASTAGFAFSSLFAAVLAVSTILLVVSLILIWMSISVLSKVPVSGGV</sequence>
<feature type="transmembrane region" description="Helical" evidence="1">
    <location>
        <begin position="106"/>
        <end position="129"/>
    </location>
</feature>
<accession>A0A833EA21</accession>
<comment type="caution">
    <text evidence="2">The sequence shown here is derived from an EMBL/GenBank/DDBJ whole genome shotgun (WGS) entry which is preliminary data.</text>
</comment>
<feature type="transmembrane region" description="Helical" evidence="1">
    <location>
        <begin position="173"/>
        <end position="198"/>
    </location>
</feature>
<keyword evidence="1" id="KW-0812">Transmembrane</keyword>
<feature type="transmembrane region" description="Helical" evidence="1">
    <location>
        <begin position="44"/>
        <end position="64"/>
    </location>
</feature>
<keyword evidence="1" id="KW-1133">Transmembrane helix</keyword>
<evidence type="ECO:0000313" key="3">
    <source>
        <dbReference type="Proteomes" id="UP000608579"/>
    </source>
</evidence>
<feature type="transmembrane region" description="Helical" evidence="1">
    <location>
        <begin position="141"/>
        <end position="167"/>
    </location>
</feature>
<gene>
    <name evidence="2" type="ORF">EYH45_01960</name>
</gene>
<reference evidence="2" key="1">
    <citation type="journal article" date="2020" name="ISME J.">
        <title>Gammaproteobacteria mediating utilization of methyl-, sulfur- and petroleum organic compounds in deep ocean hydrothermal plumes.</title>
        <authorList>
            <person name="Zhou Z."/>
            <person name="Liu Y."/>
            <person name="Pan J."/>
            <person name="Cron B.R."/>
            <person name="Toner B.M."/>
            <person name="Anantharaman K."/>
            <person name="Breier J.A."/>
            <person name="Dick G.J."/>
            <person name="Li M."/>
        </authorList>
    </citation>
    <scope>NUCLEOTIDE SEQUENCE</scope>
    <source>
        <strain evidence="2">SZUA-1515</strain>
    </source>
</reference>
<feature type="transmembrane region" description="Helical" evidence="1">
    <location>
        <begin position="76"/>
        <end position="94"/>
    </location>
</feature>
<dbReference type="EMBL" id="DQVM01000035">
    <property type="protein sequence ID" value="HIQ29310.1"/>
    <property type="molecule type" value="Genomic_DNA"/>
</dbReference>
<dbReference type="AlphaFoldDB" id="A0A833EA21"/>
<proteinExistence type="predicted"/>
<dbReference type="Proteomes" id="UP000608579">
    <property type="component" value="Unassembled WGS sequence"/>
</dbReference>
<organism evidence="2 3">
    <name type="scientific">Caldiarchaeum subterraneum</name>
    <dbReference type="NCBI Taxonomy" id="311458"/>
    <lineage>
        <taxon>Archaea</taxon>
        <taxon>Nitrososphaerota</taxon>
        <taxon>Candidatus Caldarchaeales</taxon>
        <taxon>Candidatus Caldarchaeaceae</taxon>
        <taxon>Candidatus Caldarchaeum</taxon>
    </lineage>
</organism>
<name>A0A833EA21_CALS0</name>